<feature type="coiled-coil region" evidence="1">
    <location>
        <begin position="145"/>
        <end position="179"/>
    </location>
</feature>
<accession>A0A9W6I4C0</accession>
<name>A0A9W6I4C0_9ACTN</name>
<reference evidence="2" key="2">
    <citation type="submission" date="2023-01" db="EMBL/GenBank/DDBJ databases">
        <authorList>
            <person name="Sun Q."/>
            <person name="Evtushenko L."/>
        </authorList>
    </citation>
    <scope>NUCLEOTIDE SEQUENCE</scope>
    <source>
        <strain evidence="2">VKM Ac-2007</strain>
    </source>
</reference>
<reference evidence="2" key="1">
    <citation type="journal article" date="2014" name="Int. J. Syst. Evol. Microbiol.">
        <title>Complete genome sequence of Corynebacterium casei LMG S-19264T (=DSM 44701T), isolated from a smear-ripened cheese.</title>
        <authorList>
            <consortium name="US DOE Joint Genome Institute (JGI-PGF)"/>
            <person name="Walter F."/>
            <person name="Albersmeier A."/>
            <person name="Kalinowski J."/>
            <person name="Ruckert C."/>
        </authorList>
    </citation>
    <scope>NUCLEOTIDE SEQUENCE</scope>
    <source>
        <strain evidence="2">VKM Ac-2007</strain>
    </source>
</reference>
<dbReference type="EMBL" id="BSEV01000013">
    <property type="protein sequence ID" value="GLK11837.1"/>
    <property type="molecule type" value="Genomic_DNA"/>
</dbReference>
<gene>
    <name evidence="2" type="ORF">GCM10017600_52450</name>
</gene>
<keyword evidence="1" id="KW-0175">Coiled coil</keyword>
<protein>
    <submittedName>
        <fullName evidence="2">Uncharacterized protein</fullName>
    </submittedName>
</protein>
<evidence type="ECO:0000313" key="2">
    <source>
        <dbReference type="EMBL" id="GLK11837.1"/>
    </source>
</evidence>
<sequence>MPDRAADPAVADDLRRASRDAGARAHALDGGARRLLTARNGLAGTAGVLVGPAGERFQAVLTALHEAFLLARTAHEEVADALHRVAGPVEAEQEARKVLEDARHRLAEAGRELAAEQAGVVRQEKAAALATAAGAVPAPVDRSALVRAEHEVEEAEQAVRRAAHRHEEAERARERAVRALAVACRGAGAALALPSVAPPSPPGAPGSGATNVLFGPRLQDEVFSRDPRDLGRRRTKGAGLSAQERRRLARNGLSPRTPLFSLLYGSAEKDASLLGGETRTKGRSGELGAEYALGHASYKASGGVGAVGGGYGVAADFAAEAYALKAKAHAKLHVGPAEARTEVDVRAGGAEVSGGLGLHGGPHGFEGRAEAEAFAGVKAGIEQKLGALGFEQTAGMEGQAGIGGSVGMQAGYDGGKLKFSASLGAALGLGFKVRVGGEVDVPEIAHHAKDGLEAAGKAVKSLGGLFS</sequence>
<dbReference type="AlphaFoldDB" id="A0A9W6I4C0"/>
<proteinExistence type="predicted"/>
<evidence type="ECO:0000256" key="1">
    <source>
        <dbReference type="SAM" id="Coils"/>
    </source>
</evidence>
<dbReference type="RefSeq" id="WP_271220191.1">
    <property type="nucleotide sequence ID" value="NZ_BAAAVD010000084.1"/>
</dbReference>
<comment type="caution">
    <text evidence="2">The sequence shown here is derived from an EMBL/GenBank/DDBJ whole genome shotgun (WGS) entry which is preliminary data.</text>
</comment>
<feature type="coiled-coil region" evidence="1">
    <location>
        <begin position="89"/>
        <end position="119"/>
    </location>
</feature>
<keyword evidence="3" id="KW-1185">Reference proteome</keyword>
<organism evidence="2 3">
    <name type="scientific">Streptosporangium carneum</name>
    <dbReference type="NCBI Taxonomy" id="47481"/>
    <lineage>
        <taxon>Bacteria</taxon>
        <taxon>Bacillati</taxon>
        <taxon>Actinomycetota</taxon>
        <taxon>Actinomycetes</taxon>
        <taxon>Streptosporangiales</taxon>
        <taxon>Streptosporangiaceae</taxon>
        <taxon>Streptosporangium</taxon>
    </lineage>
</organism>
<evidence type="ECO:0000313" key="3">
    <source>
        <dbReference type="Proteomes" id="UP001143474"/>
    </source>
</evidence>
<dbReference type="Proteomes" id="UP001143474">
    <property type="component" value="Unassembled WGS sequence"/>
</dbReference>